<comment type="caution">
    <text evidence="2">The sequence shown here is derived from an EMBL/GenBank/DDBJ whole genome shotgun (WGS) entry which is preliminary data.</text>
</comment>
<reference evidence="2" key="1">
    <citation type="submission" date="2020-06" db="EMBL/GenBank/DDBJ databases">
        <authorList>
            <person name="Onetto C."/>
        </authorList>
    </citation>
    <scope>NUCLEOTIDE SEQUENCE</scope>
</reference>
<feature type="compositionally biased region" description="Low complexity" evidence="1">
    <location>
        <begin position="19"/>
        <end position="63"/>
    </location>
</feature>
<protein>
    <submittedName>
        <fullName evidence="2">Uncharacterized protein</fullName>
    </submittedName>
</protein>
<name>A0A9N8PIW7_9PEZI</name>
<evidence type="ECO:0000313" key="2">
    <source>
        <dbReference type="EMBL" id="CAD0095631.1"/>
    </source>
</evidence>
<dbReference type="Proteomes" id="UP000714618">
    <property type="component" value="Unassembled WGS sequence"/>
</dbReference>
<accession>A0A9N8PIW7</accession>
<evidence type="ECO:0000313" key="3">
    <source>
        <dbReference type="Proteomes" id="UP000714618"/>
    </source>
</evidence>
<organism evidence="2 3">
    <name type="scientific">Aureobasidium mustum</name>
    <dbReference type="NCBI Taxonomy" id="2773714"/>
    <lineage>
        <taxon>Eukaryota</taxon>
        <taxon>Fungi</taxon>
        <taxon>Dikarya</taxon>
        <taxon>Ascomycota</taxon>
        <taxon>Pezizomycotina</taxon>
        <taxon>Dothideomycetes</taxon>
        <taxon>Dothideomycetidae</taxon>
        <taxon>Dothideales</taxon>
        <taxon>Saccotheciaceae</taxon>
        <taxon>Aureobasidium</taxon>
    </lineage>
</organism>
<dbReference type="EMBL" id="CAIJEO010000006">
    <property type="protein sequence ID" value="CAD0095631.1"/>
    <property type="molecule type" value="Genomic_DNA"/>
</dbReference>
<feature type="region of interest" description="Disordered" evidence="1">
    <location>
        <begin position="1"/>
        <end position="89"/>
    </location>
</feature>
<evidence type="ECO:0000256" key="1">
    <source>
        <dbReference type="SAM" id="MobiDB-lite"/>
    </source>
</evidence>
<dbReference type="AlphaFoldDB" id="A0A9N8PIW7"/>
<keyword evidence="3" id="KW-1185">Reference proteome</keyword>
<gene>
    <name evidence="2" type="ORF">AWRI4233_LOCUS5313</name>
</gene>
<sequence>MAPMSYAAIVAKDSGGTTGAVSAGVTKPKTSPTHSSTKKPSSGSKKSTSPSKKPVPTATGLESALRRSLRLEGKPPEIDPLPTTGKTKEQNKNFVITSIWGDKTREGASLKKRFRKNKITGSNELVAYRADRGPEHFYPGMIIRATEANYQTKLKLCVDELDDKVRKDLDIMVHKDGPVYSKKRPMVVLYKTLMGLMCVPMFSNTEGIAGSSNKRWSQIVSATRVGDESWEGKTPWAGKPLIFEAYEIEGGQPLHDKCFINIAEPIHISNYEEIHVKMGRLSGDQYCRLINAFMFRQYKLLKAAFADYGEERGLKNLWEAWQSQKSGDMLWPAEKSEEWKQMEANMSEKSPQIVSETGEYTLV</sequence>
<proteinExistence type="predicted"/>
<dbReference type="OrthoDB" id="3438983at2759"/>